<proteinExistence type="predicted"/>
<reference evidence="2" key="1">
    <citation type="submission" date="2016-10" db="EMBL/GenBank/DDBJ databases">
        <authorList>
            <person name="Varghese N."/>
            <person name="Submissions S."/>
        </authorList>
    </citation>
    <scope>NUCLEOTIDE SEQUENCE [LARGE SCALE GENOMIC DNA]</scope>
    <source>
        <strain evidence="2">Nm69</strain>
    </source>
</reference>
<dbReference type="STRING" id="52441.SAMN05216302_101321"/>
<dbReference type="Proteomes" id="UP000199533">
    <property type="component" value="Unassembled WGS sequence"/>
</dbReference>
<evidence type="ECO:0000313" key="1">
    <source>
        <dbReference type="EMBL" id="SFK71076.1"/>
    </source>
</evidence>
<evidence type="ECO:0000313" key="2">
    <source>
        <dbReference type="Proteomes" id="UP000199533"/>
    </source>
</evidence>
<gene>
    <name evidence="1" type="ORF">SAMN05216302_101321</name>
</gene>
<organism evidence="1 2">
    <name type="scientific">Nitrosomonas aestuarii</name>
    <dbReference type="NCBI Taxonomy" id="52441"/>
    <lineage>
        <taxon>Bacteria</taxon>
        <taxon>Pseudomonadati</taxon>
        <taxon>Pseudomonadota</taxon>
        <taxon>Betaproteobacteria</taxon>
        <taxon>Nitrosomonadales</taxon>
        <taxon>Nitrosomonadaceae</taxon>
        <taxon>Nitrosomonas</taxon>
    </lineage>
</organism>
<dbReference type="AlphaFoldDB" id="A0A1I4BSV5"/>
<protein>
    <submittedName>
        <fullName evidence="1">Uncharacterized protein</fullName>
    </submittedName>
</protein>
<dbReference type="EMBL" id="FOSP01000013">
    <property type="protein sequence ID" value="SFK71076.1"/>
    <property type="molecule type" value="Genomic_DNA"/>
</dbReference>
<dbReference type="RefSeq" id="WP_090699509.1">
    <property type="nucleotide sequence ID" value="NZ_FOSP01000013.1"/>
</dbReference>
<accession>A0A1I4BSV5</accession>
<dbReference type="OrthoDB" id="7199621at2"/>
<sequence>MPEHEINSALLHDIENIHKTLTKEIAAIDSGLLKEFPIEVYIEFFDRIAPFHGYRYISDEIVSYCQGIALKSGKHSLDLYHRLVLVSLINSYRDRKKQQRIPASIQRLILQEFDRVIKGVQKNREGFYFHENDLFAKDLGLCRLKLLPCGSELVDLQSGIPRRTLLQGGISQFLSATFFFIAKTKGFKPYYESHWDRRLIKFFSENEYNFCYARIADLLRNNPEISGMFSASWWFDPRLEIISPELAFLRTVPEDNGAKIFRIGTDPYAVSDAIKFSSKRKELYDSGRYRPQVYLLVWSRKDMLHWAMHFNAEMD</sequence>
<keyword evidence="2" id="KW-1185">Reference proteome</keyword>
<name>A0A1I4BSV5_9PROT</name>